<protein>
    <submittedName>
        <fullName evidence="2">ABC transport system substrate-binding protein</fullName>
    </submittedName>
</protein>
<gene>
    <name evidence="2" type="ORF">HNP60_003088</name>
</gene>
<dbReference type="CDD" id="cd06325">
    <property type="entry name" value="PBP1_ABC_unchar_transporter"/>
    <property type="match status" value="1"/>
</dbReference>
<dbReference type="Gene3D" id="3.40.50.2300">
    <property type="match status" value="2"/>
</dbReference>
<evidence type="ECO:0000256" key="1">
    <source>
        <dbReference type="SAM" id="SignalP"/>
    </source>
</evidence>
<evidence type="ECO:0000313" key="2">
    <source>
        <dbReference type="EMBL" id="MBB5987114.1"/>
    </source>
</evidence>
<dbReference type="Pfam" id="PF04392">
    <property type="entry name" value="ABC_sub_bind"/>
    <property type="match status" value="1"/>
</dbReference>
<evidence type="ECO:0000313" key="3">
    <source>
        <dbReference type="Proteomes" id="UP001138540"/>
    </source>
</evidence>
<dbReference type="PANTHER" id="PTHR35271:SF1">
    <property type="entry name" value="ABC TRANSPORTER, SUBSTRATE-BINDING LIPOPROTEIN"/>
    <property type="match status" value="1"/>
</dbReference>
<proteinExistence type="predicted"/>
<dbReference type="SUPFAM" id="SSF53822">
    <property type="entry name" value="Periplasmic binding protein-like I"/>
    <property type="match status" value="1"/>
</dbReference>
<organism evidence="2 3">
    <name type="scientific">Sphingobium lignivorans</name>
    <dbReference type="NCBI Taxonomy" id="2735886"/>
    <lineage>
        <taxon>Bacteria</taxon>
        <taxon>Pseudomonadati</taxon>
        <taxon>Pseudomonadota</taxon>
        <taxon>Alphaproteobacteria</taxon>
        <taxon>Sphingomonadales</taxon>
        <taxon>Sphingomonadaceae</taxon>
        <taxon>Sphingobium</taxon>
    </lineage>
</organism>
<comment type="caution">
    <text evidence="2">The sequence shown here is derived from an EMBL/GenBank/DDBJ whole genome shotgun (WGS) entry which is preliminary data.</text>
</comment>
<keyword evidence="3" id="KW-1185">Reference proteome</keyword>
<dbReference type="Proteomes" id="UP001138540">
    <property type="component" value="Unassembled WGS sequence"/>
</dbReference>
<dbReference type="EMBL" id="JACHKA010000001">
    <property type="protein sequence ID" value="MBB5987114.1"/>
    <property type="molecule type" value="Genomic_DNA"/>
</dbReference>
<feature type="signal peptide" evidence="1">
    <location>
        <begin position="1"/>
        <end position="23"/>
    </location>
</feature>
<feature type="chain" id="PRO_5045792508" evidence="1">
    <location>
        <begin position="24"/>
        <end position="325"/>
    </location>
</feature>
<dbReference type="PANTHER" id="PTHR35271">
    <property type="entry name" value="ABC TRANSPORTER, SUBSTRATE-BINDING LIPOPROTEIN-RELATED"/>
    <property type="match status" value="1"/>
</dbReference>
<dbReference type="InterPro" id="IPR028082">
    <property type="entry name" value="Peripla_BP_I"/>
</dbReference>
<dbReference type="RefSeq" id="WP_184155388.1">
    <property type="nucleotide sequence ID" value="NZ_JACHKA010000001.1"/>
</dbReference>
<dbReference type="InterPro" id="IPR007487">
    <property type="entry name" value="ABC_transpt-TYRBP-like"/>
</dbReference>
<accession>A0ABR6NLM8</accession>
<keyword evidence="1" id="KW-0732">Signal</keyword>
<name>A0ABR6NLM8_9SPHN</name>
<sequence>MSSWGLKCLFALMVTFMAVQVQAANELTIAILTNNVDLGPESALFGRLKAGLGAQGRDADSIIWVRRAANRDHHALERAAAELVALQPRLIIAGDTTSTQALAVAKRSVKSAVPVVFWSLDPVGAGVAGSFDQPGGDFSGTADAADTQRRELDLLSRLVPGLKRVGMLYNPTYAPAPGALRALQTEGAKSGIEVRPYEARSVDAFEGAVREMKADGMQAMVVGPHSLFSMNGRKIGGLALANGLPTASLVETVLQGGGVAAFGPDFNRIWFEQAIVVDAILKGQSPGSIAVRRPPAAMTLNLAAARALGLTVPEDLLGEARRVLP</sequence>
<reference evidence="2 3" key="1">
    <citation type="submission" date="2020-08" db="EMBL/GenBank/DDBJ databases">
        <title>Exploring microbial biodiversity for novel pathways involved in the catabolism of aromatic compounds derived from lignin.</title>
        <authorList>
            <person name="Elkins J."/>
        </authorList>
    </citation>
    <scope>NUCLEOTIDE SEQUENCE [LARGE SCALE GENOMIC DNA]</scope>
    <source>
        <strain evidence="2 3">B1D3A</strain>
    </source>
</reference>